<keyword evidence="2" id="KW-0547">Nucleotide-binding</keyword>
<name>A0A1Q9GL35_9GAMM</name>
<keyword evidence="12" id="KW-0597">Phosphoprotein</keyword>
<dbReference type="Gene3D" id="1.10.8.60">
    <property type="match status" value="1"/>
</dbReference>
<evidence type="ECO:0000256" key="11">
    <source>
        <dbReference type="ARBA" id="ARBA00031910"/>
    </source>
</evidence>
<accession>A0A1Q9GL35</accession>
<dbReference type="FunFam" id="3.40.50.300:FF:000006">
    <property type="entry name" value="DNA-binding transcriptional regulator NtrC"/>
    <property type="match status" value="1"/>
</dbReference>
<dbReference type="GO" id="GO:0000160">
    <property type="term" value="P:phosphorelay signal transduction system"/>
    <property type="evidence" value="ECO:0007669"/>
    <property type="project" value="UniProtKB-KW"/>
</dbReference>
<evidence type="ECO:0000313" key="16">
    <source>
        <dbReference type="Proteomes" id="UP000186905"/>
    </source>
</evidence>
<dbReference type="PROSITE" id="PS00676">
    <property type="entry name" value="SIGMA54_INTERACT_2"/>
    <property type="match status" value="1"/>
</dbReference>
<evidence type="ECO:0000256" key="3">
    <source>
        <dbReference type="ARBA" id="ARBA00022840"/>
    </source>
</evidence>
<dbReference type="GO" id="GO:0006355">
    <property type="term" value="P:regulation of DNA-templated transcription"/>
    <property type="evidence" value="ECO:0007669"/>
    <property type="project" value="InterPro"/>
</dbReference>
<dbReference type="InterPro" id="IPR003593">
    <property type="entry name" value="AAA+_ATPase"/>
</dbReference>
<keyword evidence="7" id="KW-0010">Activator</keyword>
<evidence type="ECO:0000256" key="10">
    <source>
        <dbReference type="ARBA" id="ARBA00029881"/>
    </source>
</evidence>
<keyword evidence="5" id="KW-0805">Transcription regulation</keyword>
<dbReference type="Gene3D" id="1.10.10.60">
    <property type="entry name" value="Homeodomain-like"/>
    <property type="match status" value="1"/>
</dbReference>
<dbReference type="InterPro" id="IPR002078">
    <property type="entry name" value="Sigma_54_int"/>
</dbReference>
<dbReference type="SMART" id="SM00382">
    <property type="entry name" value="AAA"/>
    <property type="match status" value="1"/>
</dbReference>
<keyword evidence="9" id="KW-0535">Nitrogen fixation</keyword>
<dbReference type="PROSITE" id="PS50045">
    <property type="entry name" value="SIGMA54_INTERACT_4"/>
    <property type="match status" value="1"/>
</dbReference>
<comment type="caution">
    <text evidence="15">The sequence shown here is derived from an EMBL/GenBank/DDBJ whole genome shotgun (WGS) entry which is preliminary data.</text>
</comment>
<dbReference type="OrthoDB" id="9804019at2"/>
<evidence type="ECO:0000259" key="13">
    <source>
        <dbReference type="PROSITE" id="PS50045"/>
    </source>
</evidence>
<keyword evidence="4" id="KW-0902">Two-component regulatory system</keyword>
<evidence type="ECO:0000256" key="5">
    <source>
        <dbReference type="ARBA" id="ARBA00023015"/>
    </source>
</evidence>
<feature type="domain" description="Response regulatory" evidence="14">
    <location>
        <begin position="3"/>
        <end position="117"/>
    </location>
</feature>
<keyword evidence="6" id="KW-0238">DNA-binding</keyword>
<sequence length="443" mass="48785">MSKLLIVDDDQGISRTLQLHFQSQDHEVEIAHCVDDGVAIARNFQPNVIVLDIRMEGKSGLEGIADFKALCPDARIIMITAFHDMESTIEAMQRGADEYIHKPIDLDELDSAVTVALQYQVSSQQPAVAIPESMGHSMVGSSHAMKEIYKTIGRVALTNASVMITGESGTGKEMVARAIHQAGRPDSAPFVAINCAALVETLLESEMFGHKKGAFTGAVSDQPGKFELANNGTLFLDEVGELALPIQAKLLRVLQEKEFTPLGSKLAYKTNARIITATNLDFEQAIKDKTFREDLFYRLQVVRIHLPPLRERREDLNDLIPALLARANRDLGTKVSKVAQDAMAALCAYDWPGNVRELENILTKAVALCPGEILTLDLFADIAPDLGAKNEASVDITAKSLQDIEYQHVIRILESVEGHKGRACEILKISRPRLQRIIERSDV</sequence>
<dbReference type="Proteomes" id="UP000186905">
    <property type="component" value="Unassembled WGS sequence"/>
</dbReference>
<dbReference type="GO" id="GO:0005524">
    <property type="term" value="F:ATP binding"/>
    <property type="evidence" value="ECO:0007669"/>
    <property type="project" value="UniProtKB-KW"/>
</dbReference>
<evidence type="ECO:0000256" key="8">
    <source>
        <dbReference type="ARBA" id="ARBA00023163"/>
    </source>
</evidence>
<proteinExistence type="predicted"/>
<dbReference type="InterPro" id="IPR011006">
    <property type="entry name" value="CheY-like_superfamily"/>
</dbReference>
<dbReference type="EMBL" id="MJIL01000076">
    <property type="protein sequence ID" value="OLQ75246.1"/>
    <property type="molecule type" value="Genomic_DNA"/>
</dbReference>
<dbReference type="SUPFAM" id="SSF52172">
    <property type="entry name" value="CheY-like"/>
    <property type="match status" value="1"/>
</dbReference>
<evidence type="ECO:0000256" key="1">
    <source>
        <dbReference type="ARBA" id="ARBA00019059"/>
    </source>
</evidence>
<protein>
    <recommendedName>
        <fullName evidence="1">DNA-binding transcriptional regulator NtrC</fullName>
    </recommendedName>
    <alternativeName>
        <fullName evidence="10">Nitrogen regulation protein NR(I)</fullName>
    </alternativeName>
    <alternativeName>
        <fullName evidence="11">Nitrogen regulator I</fullName>
    </alternativeName>
</protein>
<dbReference type="SUPFAM" id="SSF46689">
    <property type="entry name" value="Homeodomain-like"/>
    <property type="match status" value="1"/>
</dbReference>
<dbReference type="STRING" id="1903952.BIT28_09955"/>
<keyword evidence="8" id="KW-0804">Transcription</keyword>
<dbReference type="SUPFAM" id="SSF52540">
    <property type="entry name" value="P-loop containing nucleoside triphosphate hydrolases"/>
    <property type="match status" value="1"/>
</dbReference>
<feature type="modified residue" description="4-aspartylphosphate" evidence="12">
    <location>
        <position position="52"/>
    </location>
</feature>
<evidence type="ECO:0000256" key="4">
    <source>
        <dbReference type="ARBA" id="ARBA00023012"/>
    </source>
</evidence>
<dbReference type="PANTHER" id="PTHR32071">
    <property type="entry name" value="TRANSCRIPTIONAL REGULATORY PROTEIN"/>
    <property type="match status" value="1"/>
</dbReference>
<dbReference type="Gene3D" id="3.40.50.300">
    <property type="entry name" value="P-loop containing nucleotide triphosphate hydrolases"/>
    <property type="match status" value="1"/>
</dbReference>
<dbReference type="InterPro" id="IPR027417">
    <property type="entry name" value="P-loop_NTPase"/>
</dbReference>
<reference evidence="15 16" key="1">
    <citation type="submission" date="2016-09" db="EMBL/GenBank/DDBJ databases">
        <title>Photobacterium proteolyticum sp. nov. a protease producing bacterium isolated from ocean sediments of Laizhou Bay.</title>
        <authorList>
            <person name="Li Y."/>
        </authorList>
    </citation>
    <scope>NUCLEOTIDE SEQUENCE [LARGE SCALE GENOMIC DNA]</scope>
    <source>
        <strain evidence="15 16">13-12</strain>
    </source>
</reference>
<dbReference type="Gene3D" id="3.40.50.2300">
    <property type="match status" value="1"/>
</dbReference>
<dbReference type="PROSITE" id="PS00688">
    <property type="entry name" value="SIGMA54_INTERACT_3"/>
    <property type="match status" value="1"/>
</dbReference>
<dbReference type="CDD" id="cd00009">
    <property type="entry name" value="AAA"/>
    <property type="match status" value="1"/>
</dbReference>
<dbReference type="Pfam" id="PF00158">
    <property type="entry name" value="Sigma54_activat"/>
    <property type="match status" value="1"/>
</dbReference>
<dbReference type="PROSITE" id="PS00675">
    <property type="entry name" value="SIGMA54_INTERACT_1"/>
    <property type="match status" value="1"/>
</dbReference>
<evidence type="ECO:0000313" key="15">
    <source>
        <dbReference type="EMBL" id="OLQ75246.1"/>
    </source>
</evidence>
<dbReference type="GO" id="GO:0003677">
    <property type="term" value="F:DNA binding"/>
    <property type="evidence" value="ECO:0007669"/>
    <property type="project" value="UniProtKB-KW"/>
</dbReference>
<dbReference type="PANTHER" id="PTHR32071:SF95">
    <property type="entry name" value="DNA-BINDING TRANSCRIPTIONAL REGULATOR NTRC"/>
    <property type="match status" value="1"/>
</dbReference>
<dbReference type="InterPro" id="IPR058031">
    <property type="entry name" value="AAA_lid_NorR"/>
</dbReference>
<dbReference type="InterPro" id="IPR025662">
    <property type="entry name" value="Sigma_54_int_dom_ATP-bd_1"/>
</dbReference>
<evidence type="ECO:0000256" key="12">
    <source>
        <dbReference type="PROSITE-ProRule" id="PRU00169"/>
    </source>
</evidence>
<dbReference type="InterPro" id="IPR025943">
    <property type="entry name" value="Sigma_54_int_dom_ATP-bd_2"/>
</dbReference>
<dbReference type="SMART" id="SM00448">
    <property type="entry name" value="REC"/>
    <property type="match status" value="1"/>
</dbReference>
<evidence type="ECO:0000256" key="6">
    <source>
        <dbReference type="ARBA" id="ARBA00023125"/>
    </source>
</evidence>
<dbReference type="RefSeq" id="WP_075764821.1">
    <property type="nucleotide sequence ID" value="NZ_MJIL01000076.1"/>
</dbReference>
<evidence type="ECO:0000256" key="9">
    <source>
        <dbReference type="ARBA" id="ARBA00023231"/>
    </source>
</evidence>
<evidence type="ECO:0000256" key="7">
    <source>
        <dbReference type="ARBA" id="ARBA00023159"/>
    </source>
</evidence>
<dbReference type="InterPro" id="IPR009057">
    <property type="entry name" value="Homeodomain-like_sf"/>
</dbReference>
<evidence type="ECO:0000256" key="2">
    <source>
        <dbReference type="ARBA" id="ARBA00022741"/>
    </source>
</evidence>
<keyword evidence="3" id="KW-0067">ATP-binding</keyword>
<feature type="domain" description="Sigma-54 factor interaction" evidence="13">
    <location>
        <begin position="138"/>
        <end position="367"/>
    </location>
</feature>
<organism evidence="15 16">
    <name type="scientific">Photobacterium proteolyticum</name>
    <dbReference type="NCBI Taxonomy" id="1903952"/>
    <lineage>
        <taxon>Bacteria</taxon>
        <taxon>Pseudomonadati</taxon>
        <taxon>Pseudomonadota</taxon>
        <taxon>Gammaproteobacteria</taxon>
        <taxon>Vibrionales</taxon>
        <taxon>Vibrionaceae</taxon>
        <taxon>Photobacterium</taxon>
    </lineage>
</organism>
<gene>
    <name evidence="15" type="ORF">BIT28_09955</name>
</gene>
<dbReference type="Pfam" id="PF00072">
    <property type="entry name" value="Response_reg"/>
    <property type="match status" value="1"/>
</dbReference>
<dbReference type="InterPro" id="IPR025944">
    <property type="entry name" value="Sigma_54_int_dom_CS"/>
</dbReference>
<evidence type="ECO:0000259" key="14">
    <source>
        <dbReference type="PROSITE" id="PS50110"/>
    </source>
</evidence>
<dbReference type="AlphaFoldDB" id="A0A1Q9GL35"/>
<dbReference type="Pfam" id="PF25601">
    <property type="entry name" value="AAA_lid_14"/>
    <property type="match status" value="1"/>
</dbReference>
<keyword evidence="16" id="KW-1185">Reference proteome</keyword>
<dbReference type="PROSITE" id="PS50110">
    <property type="entry name" value="RESPONSE_REGULATORY"/>
    <property type="match status" value="1"/>
</dbReference>
<dbReference type="InterPro" id="IPR001789">
    <property type="entry name" value="Sig_transdc_resp-reg_receiver"/>
</dbReference>